<accession>A0A2T9XZ20</accession>
<feature type="region of interest" description="Disordered" evidence="2">
    <location>
        <begin position="2010"/>
        <end position="2050"/>
    </location>
</feature>
<feature type="region of interest" description="Disordered" evidence="2">
    <location>
        <begin position="2439"/>
        <end position="2531"/>
    </location>
</feature>
<dbReference type="PANTHER" id="PTHR11139">
    <property type="entry name" value="ATAXIA TELANGIECTASIA MUTATED ATM -RELATED"/>
    <property type="match status" value="1"/>
</dbReference>
<evidence type="ECO:0000259" key="3">
    <source>
        <dbReference type="PROSITE" id="PS50290"/>
    </source>
</evidence>
<dbReference type="GO" id="GO:0005634">
    <property type="term" value="C:nucleus"/>
    <property type="evidence" value="ECO:0007669"/>
    <property type="project" value="TreeGrafter"/>
</dbReference>
<dbReference type="Pfam" id="PF00454">
    <property type="entry name" value="PI3_PI4_kinase"/>
    <property type="match status" value="1"/>
</dbReference>
<keyword evidence="6" id="KW-1185">Reference proteome</keyword>
<evidence type="ECO:0000256" key="1">
    <source>
        <dbReference type="ARBA" id="ARBA00007234"/>
    </source>
</evidence>
<feature type="domain" description="PI3K/PI4K catalytic" evidence="3">
    <location>
        <begin position="4070"/>
        <end position="4427"/>
    </location>
</feature>
<feature type="compositionally biased region" description="Polar residues" evidence="2">
    <location>
        <begin position="2456"/>
        <end position="2468"/>
    </location>
</feature>
<dbReference type="GO" id="GO:0035267">
    <property type="term" value="C:NuA4 histone acetyltransferase complex"/>
    <property type="evidence" value="ECO:0007669"/>
    <property type="project" value="TreeGrafter"/>
</dbReference>
<evidence type="ECO:0008006" key="7">
    <source>
        <dbReference type="Google" id="ProtNLM"/>
    </source>
</evidence>
<dbReference type="PANTHER" id="PTHR11139:SF1">
    <property type="entry name" value="TRANSFORMATION_TRANSCRIPTION DOMAIN-ASSOCIATED PROTEIN"/>
    <property type="match status" value="1"/>
</dbReference>
<dbReference type="SUPFAM" id="SSF56112">
    <property type="entry name" value="Protein kinase-like (PK-like)"/>
    <property type="match status" value="1"/>
</dbReference>
<dbReference type="PROSITE" id="PS51189">
    <property type="entry name" value="FAT"/>
    <property type="match status" value="1"/>
</dbReference>
<dbReference type="InterPro" id="IPR046805">
    <property type="entry name" value="Tra1_ring"/>
</dbReference>
<name>A0A2T9XZ20_9FUNG</name>
<dbReference type="OrthoDB" id="5570127at2759"/>
<sequence length="4491" mass="507683">MKSGILTNFEVFATRLSDSDLDVDLKCSIASELCDSLDSFQLQEVQRFPTILWPVLRDILVSGTPAFQSDVPEQTFRKTLLDILYKISSNDHLRPIPTDVSSSLLQVIRIDNEDNAILSLKILFELLRFSRGSIEGFAKAFLELSIQIYESAPAILDEIKSKFSTFSSAETPSATPLTPTPTITSTSSNAPSTALSDSEFSNVQTKSLLPGMKSFKVLAELPNIIVIVLQTNRKFAPLYVSKFVLPIINMLELSFKNKTQPHSTQKDGHIDPSSLLSDLIRAQSKIFINLLDNCPPYSVDARKEILVAGRHLVGSELKTDFLPLTTDLLQSNRLLGTGLTSIRTLRPYALSFVVDYTYNVQSSLNSFQLGSVVLFLLDSLTDTSLASQIRMLCIKLIYSITETITTIDDKHFARHLLELILQSYSFVFREICNVCQVQLSYDLHSIQINLQGERKAYEEPQNIDAKTLINENTDSKFDPKLLLKSILPGCGVAILGLARCNSAVSNNTTDLINLMTSWESKAMTFSEIDTLRNVLHLGLIACVSVFENNCRQNNSSIKIKRSKKTFNPHSSSSSKKNTDLWSSFEFEIPELASEEREVIETFVNMFLNLNPALFQELFTKAMSDIFDVLLNFPKASLFIQLLLSTEQSSSGIISTLLTFLYTNIDKLGNSPQNYSSMMLYLYKLIFYFLKSFPESNEQALQPYVGRIVKYIIDHSLDSSNPEYYFLLLRSMFRSVGGGRYETLYKEFTPHLHKLLDLINSSLHMNLVNTSFQKLLLEISLTVPVRLSILLPNIPLIINSIKIAINLDPFLVGQGLRTLELCIDNLTKEFLDSILATNIEDLLYPFWKILKSYKKFPVLSQTVSRILGKLGSKNRNLLVIPYTNMFNPGASNSSVSKYKIFFEPSKYSDFAKEVSSPFSPSLNSQVFVIPLIFRGFDSPAVFPIEQVLDYVIDFVENTFKSTHNIHLQPEILKPDVKINLSSCCKLIKASAIYFVQNEVKELRPSSFNSPSNWTTLISNLKLKFTSYASNESTKKLFPTLSQPYTISSCLSNLSDGNIKDSISPLNQARDYFTSNQSLSTEKDTSSIQLSSISSSSALLYNILKKSTRGLFLALVYDFSKLGESFFETSENSSYIKPIIQWAVYRHIEDSLIIIDLLNYESVPLSDIPPEDLNRLTHFQSTINGFTNERAFYSAMFDTIADSFVSPIFNLRYVAKKVFSFFHSSILSISGDHGSLSCWFGFYYSVLNQLTLYCYNSNFQTKAFACQAIEFIVDLLKDQFKWIEHFALKIIKSLLFTLKSNDNHLLSFKSSDSASKTILKILSICYTPITLKVSEPEKDSHTPNIGKEQTVDVTEPIKDDSVEVKDKNQKVVHDFSKNLIDFSKNKPAELEDFLHQLNYVKPSGRNAVKDDSSSILALSEETNTQIKLASKANEEGPVPTQRISTIKRSKSLLGISELKDVKVDLNSFNVNSQKQDKSDQADLKPDTNTQPPDPQISQEIIADHINKTQDQISEANKENKPLHATEQKLVISQVILTLLPVFAKELSSSNLLVRDISKEALSLISIKSGKSISDILFPLKERLLVPIFGKPLRALPHGMQIGNIDAVTYYLSLDPKFLVIGDGFVRLLSEVLALADAEDQALVSHPTQLYYSKNVLISLRYTCICMLTAAMRRPELLLDRYNVTRTRIITVFFKSLYSKSDKVVEAANKGLKMVLNTQHKMPKDLLQAGLRPILLNLSDFKKLTVPSLEGLSRLLQLLTSYFKAEVGRKLLDHLQNWAKPSLLMSIASKSVSEVHEIKIIIAILNIFHLLPNSSVTLMEDLVNSVLKIESHLLRSLSSPFRDPLFLFLNRFPAESIVFFLNRIADHKYADMFAHSLRSPGSDSLRKEFQTLCPDLLKIFSTNPADFQLDIPESRFQRNTGVIPENLHRIVSFEEMEKSTPRISPKFLPILAKMNIANLMFVFINLSPDFFNHVVTESAIIVNVLYSYIPYLNDESLFSNEFFNNLFDSPNSNVINPEKTDRPDEPKPGGTDGLDPSKALNKTENVDSVEVNPRQLAENDEVSQLSLTSKSLILNHAVPNTVDLLSQMILYCLDKIIILDSTTCCKFLAFVGQVKFLRNNNTILNKLDSIISEISEPKNNLFLLSSAVDIINSSDYFPEGKVYLIRNLISPLLSRICTVKDRELYKIGQFPDILTALKLLHLRIWTSSSIARIDEVDRINDSVKVALLNLTFKLIQEAPEYIGEFRKDVIKFGWVFIRSPDSMLKHHAYLVVSAFIAAFETPAKIVLQVYISLLRSHDNECKNLVSDSLDLLLPTLNKRLEIIDSSLHKKDHSGETTGRSPESESEALRKSDSDVWIKWTCHILKENSVNLTYTSHIIQAIIKHEKIFYPHRAKFVSSLSNMLSKMLFSQSSNIEIRTLALDTLQLFLEWDKLNRSIEDHPKDASIAGCSRDEGDLKNTAGTDIVTQTDTKVSSDLEIKPTLEPPRDTEPSSTPGHTQDQKMVSLDTKSLEDSLVEKSEANKPNSSNTTLPTSDSTYIPIVSEPRREYIIGLLMRLLGPAHEFVIKSGLSDRALEMLKKYLDRSRWSSFSLKPSIFERILQQIHSCQSTSSLIHLLKTLTIVTSEMDTNWFEENFSSLSSVFKKVLPKIGTETEEIISSLSQQLYKAASSSAYALDESTPQGAFIADINSYLLDNLYVPARSRSTLFLLNSISPYLSDQITELAALLMKLFIKNCKEHIAKGKTDADNIKIPSNKVLHDSLTWELSLQLAKDDHNDTLFMCVYFLKLFYTNLGEMRRPFINSLSSLIEKTTDPCVQYGLLVLMNEWLFGVVDSGPTIKDKSSLLFLMFRFELSQANLKDSAGPNDAPHSTENVECYTFEDSSDPVYECEVHLCSSSISYIYLHLVSTIYSTAQFYRTDLTMKLEPVFLVGAMHSNHSIRKKFNDIFDQHLIQSATFRLNYFIESQNWQSVSNRYWLSLVSYSLLNTVTMDTPLRDICTCYGSMGKRAPFAESIVSSSKNVDVSFSNSGESSLKYDLEISDKMHFSGCALNESYAIERARQSPEDHPNKRIKIDHKHFAPISTLGSVNSEDVIDDSLKQDIPPLDLVSSLLGPLLSSLRLGDIVAPIQDLLFSDDIFAHGVWVNLFPSIWSLLSFTQKHDLTQSLIKLMVKPYFQSQASSRPNVIQSLLDAACVSTPLPQLPPQLIVQLSQIFDAWHSSAIMLESGLLSASEENLSIFENSNILALGNFEALSELYSLLEEDYMFYGIWSKYCQFFETYKAIHHIQAGDWKNAQIVVEQAQTKARSGILPFSELEYTFWENEWLKCSKQLQSWDMLFDLSSAESQPELLIEAGWRIWDFNTDIQPMVDLLENNSQELQSSSKAKFLQAYIYTINEHLKPIGHPTPNTNDPSSTFSNLAREGSFLTLSKWYNLPAIGSPKHLELLHSFQLQVELVESQTIYNSFQSITLDNLKLKARDLRVIAMSWRERLPCKTDPINLWSDLVAWRKNVFGSVNKVYMSILPSSVSDLFNLNSTSSETDYYGSNEPLLEIATTNKAQRKKSFGKEIVPDQKLVATKVDIQNANSSSNVISNLNPMLFDLRNKAGSFGDKDGQDANSSDPFPYRGFHEIAWTLNRFASIALEHDLIQVCLNQLNKVYTFPNIELQEAFSKLCTETKCYAKNEQTLKIGYDLLEGTVLTYFSPQQRAEFLMLKGEILSKLGLFEDADLSYASGIQLDLNSGPCWASWARFNDERFRSNKSNITFAVSAISCYMQASALVKNYTVRRFLARILYLLSSDDANSSVAAAFDSYKGEIPIWYWVYFVPQLLLKLESPCVSQSRYLLSRIAKQYPQSLHYALGTARDEAMFHIQTSVNALSSFGSIGISNASHPSGSADHAQENLKNMGIDELLSKLKTAHPLLALSIETMIDQIKQRFKPSIEEEIYKLVSSLLMSAIQKFYTYASNLDFDPPVDEKFLSNCKFVLQRVPDPRIKQILNVYLGNVAPGISLRSFINILLSCKARFSQLLSLMPTQLLLSRSSPYLLEYEHQKFEEVDVPGQYLQTSESNEDFAKVERFLPIIEISKKQFSINRIISLRSTDGKVKHFTVHHAANRHGRREERILQMFRIFNSFCAPERSLVDNHRTSFFVPKIISLAPHIRMIEYDISSFTLNDVLENVEIQKSEFKHQLEILCSNNYFPLNSKFLSACFSDYIYLTPLIYTIMCLSGNTENPESTNELKNNIFFEIVKRYVPKSLLTLSLFRSSDSPMNFWIYRQSLSFQIATNSLMSYLVSVVCKSPNDFIISRNSSKVYINSFLPSYNELFLIDSNEAVPFKLTPNLQNIVTDAGLEGIVSSTLGKISRELIEPELLLRDFLELFIGDEVHSYSIIESAYSFESQSKPKESLDPSKTGNKTTNPEIGASEKLGNTIPSVGKSNITISPEMIENNIKLVLLRASQLATENKSPNSSEEHTLSAATELINQATITNNLNRMNYKWFPWL</sequence>
<dbReference type="Pfam" id="PF20175">
    <property type="entry name" value="Tra1_central"/>
    <property type="match status" value="1"/>
</dbReference>
<comment type="caution">
    <text evidence="5">The sequence shown here is derived from an EMBL/GenBank/DDBJ whole genome shotgun (WGS) entry which is preliminary data.</text>
</comment>
<dbReference type="GO" id="GO:0006281">
    <property type="term" value="P:DNA repair"/>
    <property type="evidence" value="ECO:0007669"/>
    <property type="project" value="TreeGrafter"/>
</dbReference>
<feature type="region of interest" description="Disordered" evidence="2">
    <location>
        <begin position="1467"/>
        <end position="1493"/>
    </location>
</feature>
<feature type="compositionally biased region" description="Basic and acidic residues" evidence="2">
    <location>
        <begin position="2469"/>
        <end position="2486"/>
    </location>
</feature>
<dbReference type="Proteomes" id="UP000245609">
    <property type="component" value="Unassembled WGS sequence"/>
</dbReference>
<evidence type="ECO:0000256" key="2">
    <source>
        <dbReference type="SAM" id="MobiDB-lite"/>
    </source>
</evidence>
<feature type="compositionally biased region" description="Polar residues" evidence="2">
    <location>
        <begin position="2487"/>
        <end position="2498"/>
    </location>
</feature>
<feature type="compositionally biased region" description="Basic and acidic residues" evidence="2">
    <location>
        <begin position="1472"/>
        <end position="1483"/>
    </location>
</feature>
<dbReference type="EMBL" id="MBFS01003676">
    <property type="protein sequence ID" value="PVU85356.1"/>
    <property type="molecule type" value="Genomic_DNA"/>
</dbReference>
<dbReference type="STRING" id="133381.A0A2T9XZ20"/>
<dbReference type="InterPro" id="IPR050517">
    <property type="entry name" value="DDR_Repair_Kinase"/>
</dbReference>
<dbReference type="InterPro" id="IPR000403">
    <property type="entry name" value="PI3/4_kinase_cat_dom"/>
</dbReference>
<evidence type="ECO:0000259" key="4">
    <source>
        <dbReference type="PROSITE" id="PS51189"/>
    </source>
</evidence>
<evidence type="ECO:0000313" key="6">
    <source>
        <dbReference type="Proteomes" id="UP000245609"/>
    </source>
</evidence>
<feature type="compositionally biased region" description="Polar residues" evidence="2">
    <location>
        <begin position="2518"/>
        <end position="2531"/>
    </location>
</feature>
<dbReference type="GO" id="GO:0006355">
    <property type="term" value="P:regulation of DNA-templated transcription"/>
    <property type="evidence" value="ECO:0007669"/>
    <property type="project" value="TreeGrafter"/>
</dbReference>
<feature type="compositionally biased region" description="Basic and acidic residues" evidence="2">
    <location>
        <begin position="2505"/>
        <end position="2517"/>
    </location>
</feature>
<comment type="similarity">
    <text evidence="1">Belongs to the PI3/PI4-kinase family. TRA1 subfamily.</text>
</comment>
<feature type="compositionally biased region" description="Polar residues" evidence="2">
    <location>
        <begin position="1484"/>
        <end position="1493"/>
    </location>
</feature>
<evidence type="ECO:0000313" key="5">
    <source>
        <dbReference type="EMBL" id="PVU85356.1"/>
    </source>
</evidence>
<feature type="domain" description="FAT" evidence="4">
    <location>
        <begin position="3223"/>
        <end position="3858"/>
    </location>
</feature>
<dbReference type="InterPro" id="IPR014009">
    <property type="entry name" value="PIK_FAT"/>
</dbReference>
<dbReference type="InterPro" id="IPR003151">
    <property type="entry name" value="PIK-rel_kinase_FAT"/>
</dbReference>
<dbReference type="Pfam" id="PF20206">
    <property type="entry name" value="Tra1_ring"/>
    <property type="match status" value="1"/>
</dbReference>
<feature type="region of interest" description="Disordered" evidence="2">
    <location>
        <begin position="169"/>
        <end position="196"/>
    </location>
</feature>
<gene>
    <name evidence="5" type="ORF">BB560_007056</name>
</gene>
<dbReference type="InterPro" id="IPR011009">
    <property type="entry name" value="Kinase-like_dom_sf"/>
</dbReference>
<feature type="compositionally biased region" description="Polar residues" evidence="2">
    <location>
        <begin position="4398"/>
        <end position="4408"/>
    </location>
</feature>
<dbReference type="CDD" id="cd05163">
    <property type="entry name" value="PIKK_TRRAP"/>
    <property type="match status" value="1"/>
</dbReference>
<reference evidence="5 6" key="1">
    <citation type="journal article" date="2018" name="MBio">
        <title>Comparative Genomics Reveals the Core Gene Toolbox for the Fungus-Insect Symbiosis.</title>
        <authorList>
            <person name="Wang Y."/>
            <person name="Stata M."/>
            <person name="Wang W."/>
            <person name="Stajich J.E."/>
            <person name="White M.M."/>
            <person name="Moncalvo J.M."/>
        </authorList>
    </citation>
    <scope>NUCLEOTIDE SEQUENCE [LARGE SCALE GENOMIC DNA]</scope>
    <source>
        <strain evidence="5 6">SC-DP-2</strain>
    </source>
</reference>
<protein>
    <recommendedName>
        <fullName evidence="7">Non-specific serine/threonine protein kinase</fullName>
    </recommendedName>
</protein>
<feature type="region of interest" description="Disordered" evidence="2">
    <location>
        <begin position="4390"/>
        <end position="4418"/>
    </location>
</feature>
<feature type="compositionally biased region" description="Basic and acidic residues" evidence="2">
    <location>
        <begin position="2015"/>
        <end position="2024"/>
    </location>
</feature>
<proteinExistence type="inferred from homology"/>
<dbReference type="PROSITE" id="PS50290">
    <property type="entry name" value="PI3_4_KINASE_3"/>
    <property type="match status" value="1"/>
</dbReference>
<dbReference type="Pfam" id="PF02259">
    <property type="entry name" value="FAT"/>
    <property type="match status" value="1"/>
</dbReference>
<dbReference type="InterPro" id="IPR046807">
    <property type="entry name" value="Tra1_central"/>
</dbReference>
<dbReference type="GO" id="GO:0000124">
    <property type="term" value="C:SAGA complex"/>
    <property type="evidence" value="ECO:0007669"/>
    <property type="project" value="TreeGrafter"/>
</dbReference>
<organism evidence="5 6">
    <name type="scientific">Smittium megazygosporum</name>
    <dbReference type="NCBI Taxonomy" id="133381"/>
    <lineage>
        <taxon>Eukaryota</taxon>
        <taxon>Fungi</taxon>
        <taxon>Fungi incertae sedis</taxon>
        <taxon>Zoopagomycota</taxon>
        <taxon>Kickxellomycotina</taxon>
        <taxon>Harpellomycetes</taxon>
        <taxon>Harpellales</taxon>
        <taxon>Legeriomycetaceae</taxon>
        <taxon>Smittium</taxon>
    </lineage>
</organism>